<dbReference type="GO" id="GO:0005829">
    <property type="term" value="C:cytosol"/>
    <property type="evidence" value="ECO:0007669"/>
    <property type="project" value="UniProtKB-SubCell"/>
</dbReference>
<evidence type="ECO:0000256" key="1">
    <source>
        <dbReference type="ARBA" id="ARBA00004514"/>
    </source>
</evidence>
<dbReference type="SUPFAM" id="SSF47986">
    <property type="entry name" value="DEATH domain"/>
    <property type="match status" value="1"/>
</dbReference>
<dbReference type="PANTHER" id="PTHR46985:SF2">
    <property type="entry name" value="APOPTOSIS-ASSOCIATED SPECK-LIKE PROTEIN CONTAINING A CARD"/>
    <property type="match status" value="1"/>
</dbReference>
<dbReference type="Proteomes" id="UP000265000">
    <property type="component" value="Unplaced"/>
</dbReference>
<name>A0A3Q2SYF7_FUNHE</name>
<dbReference type="STRING" id="8078.ENSFHEP00000005808"/>
<keyword evidence="5" id="KW-0395">Inflammatory response</keyword>
<protein>
    <recommendedName>
        <fullName evidence="11">CARD domain-containing protein</fullName>
    </recommendedName>
</protein>
<proteinExistence type="predicted"/>
<dbReference type="Ensembl" id="ENSFHET00000006551.1">
    <property type="protein sequence ID" value="ENSFHEP00000005808.1"/>
    <property type="gene ID" value="ENSFHEG00000006793.1"/>
</dbReference>
<dbReference type="AlphaFoldDB" id="A0A3Q2SYF7"/>
<feature type="domain" description="CARD" evidence="7">
    <location>
        <begin position="412"/>
        <end position="495"/>
    </location>
</feature>
<evidence type="ECO:0000313" key="9">
    <source>
        <dbReference type="Ensembl" id="ENSFHEP00000005808.1"/>
    </source>
</evidence>
<evidence type="ECO:0000256" key="4">
    <source>
        <dbReference type="ARBA" id="ARBA00022859"/>
    </source>
</evidence>
<dbReference type="GO" id="GO:0006954">
    <property type="term" value="P:inflammatory response"/>
    <property type="evidence" value="ECO:0007669"/>
    <property type="project" value="UniProtKB-KW"/>
</dbReference>
<evidence type="ECO:0000256" key="6">
    <source>
        <dbReference type="SAM" id="MobiDB-lite"/>
    </source>
</evidence>
<accession>A0A3Q2SYF7</accession>
<dbReference type="GO" id="GO:0045087">
    <property type="term" value="P:innate immune response"/>
    <property type="evidence" value="ECO:0007669"/>
    <property type="project" value="UniProtKB-KW"/>
</dbReference>
<dbReference type="InterPro" id="IPR011029">
    <property type="entry name" value="DEATH-like_dom_sf"/>
</dbReference>
<dbReference type="InterPro" id="IPR025307">
    <property type="entry name" value="FIIND_dom"/>
</dbReference>
<dbReference type="Pfam" id="PF23679">
    <property type="entry name" value="UPA-FIIND"/>
    <property type="match status" value="1"/>
</dbReference>
<evidence type="ECO:0000256" key="3">
    <source>
        <dbReference type="ARBA" id="ARBA00022588"/>
    </source>
</evidence>
<organism evidence="9 10">
    <name type="scientific">Fundulus heteroclitus</name>
    <name type="common">Killifish</name>
    <name type="synonym">Mummichog</name>
    <dbReference type="NCBI Taxonomy" id="8078"/>
    <lineage>
        <taxon>Eukaryota</taxon>
        <taxon>Metazoa</taxon>
        <taxon>Chordata</taxon>
        <taxon>Craniata</taxon>
        <taxon>Vertebrata</taxon>
        <taxon>Euteleostomi</taxon>
        <taxon>Actinopterygii</taxon>
        <taxon>Neopterygii</taxon>
        <taxon>Teleostei</taxon>
        <taxon>Neoteleostei</taxon>
        <taxon>Acanthomorphata</taxon>
        <taxon>Ovalentaria</taxon>
        <taxon>Atherinomorphae</taxon>
        <taxon>Cyprinodontiformes</taxon>
        <taxon>Fundulidae</taxon>
        <taxon>Fundulus</taxon>
    </lineage>
</organism>
<keyword evidence="4" id="KW-0391">Immunity</keyword>
<keyword evidence="2" id="KW-0963">Cytoplasm</keyword>
<feature type="compositionally biased region" description="Polar residues" evidence="6">
    <location>
        <begin position="9"/>
        <end position="41"/>
    </location>
</feature>
<dbReference type="Gene3D" id="1.10.533.10">
    <property type="entry name" value="Death Domain, Fas"/>
    <property type="match status" value="1"/>
</dbReference>
<dbReference type="PROSITE" id="PS51830">
    <property type="entry name" value="FIIND"/>
    <property type="match status" value="1"/>
</dbReference>
<dbReference type="InterPro" id="IPR001315">
    <property type="entry name" value="CARD"/>
</dbReference>
<reference evidence="9" key="2">
    <citation type="submission" date="2025-09" db="UniProtKB">
        <authorList>
            <consortium name="Ensembl"/>
        </authorList>
    </citation>
    <scope>IDENTIFICATION</scope>
</reference>
<dbReference type="InterPro" id="IPR051249">
    <property type="entry name" value="NLRP_Inflammasome"/>
</dbReference>
<dbReference type="Pfam" id="PF13553">
    <property type="entry name" value="FIIND"/>
    <property type="match status" value="1"/>
</dbReference>
<keyword evidence="3" id="KW-0399">Innate immunity</keyword>
<dbReference type="GeneTree" id="ENSGT00730000111912"/>
<evidence type="ECO:0000256" key="5">
    <source>
        <dbReference type="ARBA" id="ARBA00023198"/>
    </source>
</evidence>
<feature type="compositionally biased region" description="Low complexity" evidence="6">
    <location>
        <begin position="42"/>
        <end position="54"/>
    </location>
</feature>
<dbReference type="Pfam" id="PF00619">
    <property type="entry name" value="CARD"/>
    <property type="match status" value="1"/>
</dbReference>
<dbReference type="PANTHER" id="PTHR46985">
    <property type="entry name" value="NACHT, LRR AND PYD DOMAINS-CONTAINING PROTEIN 1"/>
    <property type="match status" value="1"/>
</dbReference>
<sequence>MSYGWTANPAASSSLSQNTTREIRNSTPATATRSPQVKLQNSFDSSSSYSSSSLEEIKESSGPVNYSVPIRSVGTDHSYASASESGLRRRDRSNSSPSLSWPLISQDPPADISILPRAASLPNMKLRSSFEEFTPDFTGDEDDETYWLRCSSPGLYQCRVSGLVFAMKAEGDVSYRIVPWSSRLLSQHGKKPAGPLFDIRCQQQSVAQLHLPHCEICSTDKCTVLSVVHVVDEGIEFIKPEKITETHVIINITGFSAFALVLLFYKPPAAPSVRHRGLFRGFFQRLRNPPAPPNEPSFLSVLLLPANVDTWDVKRKRKEDSKTETFIDVPPKCQLQPNQFYTLSTDPAGDSVLVQPTEAEFDAESYNNPLTSIQVILKSPTKDIRLSLKERNSSLRRSYGPTRQNIGPSEHLKEIRTSFMERISGPVLKSLLDKLLEIKVLRDAEREAVEGETIRGDKARLLVDMVRKKGDDASSEMIRSLCELDPFLSKYLELM</sequence>
<dbReference type="GO" id="GO:0042981">
    <property type="term" value="P:regulation of apoptotic process"/>
    <property type="evidence" value="ECO:0007669"/>
    <property type="project" value="InterPro"/>
</dbReference>
<keyword evidence="10" id="KW-1185">Reference proteome</keyword>
<evidence type="ECO:0000256" key="2">
    <source>
        <dbReference type="ARBA" id="ARBA00022490"/>
    </source>
</evidence>
<reference evidence="9" key="1">
    <citation type="submission" date="2025-08" db="UniProtKB">
        <authorList>
            <consortium name="Ensembl"/>
        </authorList>
    </citation>
    <scope>IDENTIFICATION</scope>
</reference>
<evidence type="ECO:0000259" key="7">
    <source>
        <dbReference type="PROSITE" id="PS50209"/>
    </source>
</evidence>
<comment type="subcellular location">
    <subcellularLocation>
        <location evidence="1">Cytoplasm</location>
        <location evidence="1">Cytosol</location>
    </subcellularLocation>
</comment>
<evidence type="ECO:0008006" key="11">
    <source>
        <dbReference type="Google" id="ProtNLM"/>
    </source>
</evidence>
<evidence type="ECO:0000313" key="10">
    <source>
        <dbReference type="Proteomes" id="UP000265000"/>
    </source>
</evidence>
<feature type="domain" description="FIIND" evidence="8">
    <location>
        <begin position="127"/>
        <end position="417"/>
    </location>
</feature>
<feature type="region of interest" description="Disordered" evidence="6">
    <location>
        <begin position="1"/>
        <end position="102"/>
    </location>
</feature>
<dbReference type="PROSITE" id="PS50209">
    <property type="entry name" value="CARD"/>
    <property type="match status" value="1"/>
</dbReference>
<evidence type="ECO:0000259" key="8">
    <source>
        <dbReference type="PROSITE" id="PS51830"/>
    </source>
</evidence>